<feature type="compositionally biased region" description="Basic and acidic residues" evidence="1">
    <location>
        <begin position="144"/>
        <end position="171"/>
    </location>
</feature>
<accession>B7APG6</accession>
<dbReference type="HOGENOM" id="CLU_041003_0_0_9"/>
<sequence>MGNLFYLHEYSDGSADMSHSCGFVKVEHETGWMMSSRVSLEFSIRGMYSVGECRCSICALVPDGDYMSGIKLDDIAVNNGFGRAKCEFIDTNMGGSGFDWNEAVAVAVVTDAGELAAVASWDDTDTAYPYDMIRFGAKKNTVPQKEHAQQEAVEEHTEAGEKETAAEEGSKPEFLQIEEIETKPENGDIIIPEEEKADEMPLTRMQVFSRMQEDCDYVDAFDDDTYYDCIEITPDKLRTLLQYECTGAKTGDGIDVEQNSFLMHGFYTFRHILAGRVQSDENAMLIGVPGVYSNKERFMAGMFGFNNFRRSHRSDCRNPYFGYWYREI</sequence>
<evidence type="ECO:0000259" key="2">
    <source>
        <dbReference type="Pfam" id="PF19623"/>
    </source>
</evidence>
<feature type="region of interest" description="Disordered" evidence="1">
    <location>
        <begin position="141"/>
        <end position="174"/>
    </location>
</feature>
<dbReference type="EMBL" id="ABVQ01000034">
    <property type="protein sequence ID" value="EEC58440.1"/>
    <property type="molecule type" value="Genomic_DNA"/>
</dbReference>
<reference evidence="3 4" key="1">
    <citation type="submission" date="2008-11" db="EMBL/GenBank/DDBJ databases">
        <title>Draft genome sequence of Bacteroides pectinophilus (ATCC 43243).</title>
        <authorList>
            <person name="Sudarsanam P."/>
            <person name="Ley R."/>
            <person name="Guruge J."/>
            <person name="Turnbaugh P.J."/>
            <person name="Mahowald M."/>
            <person name="Liep D."/>
            <person name="Gordon J."/>
        </authorList>
    </citation>
    <scope>NUCLEOTIDE SEQUENCE [LARGE SCALE GENOMIC DNA]</scope>
    <source>
        <strain evidence="3 4">ATCC 43243</strain>
    </source>
</reference>
<dbReference type="Proteomes" id="UP000003136">
    <property type="component" value="Unassembled WGS sequence"/>
</dbReference>
<comment type="caution">
    <text evidence="3">The sequence shown here is derived from an EMBL/GenBank/DDBJ whole genome shotgun (WGS) entry which is preliminary data.</text>
</comment>
<keyword evidence="4" id="KW-1185">Reference proteome</keyword>
<feature type="domain" description="DUF6128" evidence="2">
    <location>
        <begin position="255"/>
        <end position="324"/>
    </location>
</feature>
<evidence type="ECO:0000256" key="1">
    <source>
        <dbReference type="SAM" id="MobiDB-lite"/>
    </source>
</evidence>
<evidence type="ECO:0000313" key="4">
    <source>
        <dbReference type="Proteomes" id="UP000003136"/>
    </source>
</evidence>
<organism evidence="3 4">
    <name type="scientific">[Bacteroides] pectinophilus ATCC 43243</name>
    <dbReference type="NCBI Taxonomy" id="483218"/>
    <lineage>
        <taxon>Bacteria</taxon>
        <taxon>Bacillati</taxon>
        <taxon>Bacillota</taxon>
        <taxon>Clostridia</taxon>
        <taxon>Eubacteriales</taxon>
    </lineage>
</organism>
<reference evidence="3 4" key="2">
    <citation type="submission" date="2008-11" db="EMBL/GenBank/DDBJ databases">
        <authorList>
            <person name="Fulton L."/>
            <person name="Clifton S."/>
            <person name="Fulton B."/>
            <person name="Xu J."/>
            <person name="Minx P."/>
            <person name="Pepin K.H."/>
            <person name="Johnson M."/>
            <person name="Bhonagiri V."/>
            <person name="Nash W.E."/>
            <person name="Mardis E.R."/>
            <person name="Wilson R.K."/>
        </authorList>
    </citation>
    <scope>NUCLEOTIDE SEQUENCE [LARGE SCALE GENOMIC DNA]</scope>
    <source>
        <strain evidence="3 4">ATCC 43243</strain>
    </source>
</reference>
<evidence type="ECO:0000313" key="3">
    <source>
        <dbReference type="EMBL" id="EEC58440.1"/>
    </source>
</evidence>
<name>B7APG6_9FIRM</name>
<dbReference type="Pfam" id="PF19623">
    <property type="entry name" value="DUF6128"/>
    <property type="match status" value="1"/>
</dbReference>
<dbReference type="AlphaFoldDB" id="B7APG6"/>
<gene>
    <name evidence="3" type="ORF">BACPEC_00572</name>
</gene>
<dbReference type="InterPro" id="IPR046131">
    <property type="entry name" value="DUF6128"/>
</dbReference>
<dbReference type="STRING" id="483218.BACPEC_00572"/>
<protein>
    <recommendedName>
        <fullName evidence="2">DUF6128 domain-containing protein</fullName>
    </recommendedName>
</protein>
<proteinExistence type="predicted"/>